<dbReference type="Proteomes" id="UP000301424">
    <property type="component" value="Segment"/>
</dbReference>
<proteinExistence type="predicted"/>
<gene>
    <name evidence="1" type="ORF">BcepSauron_176</name>
</gene>
<name>A0A482MM21_9CAUD</name>
<reference evidence="1 2" key="1">
    <citation type="submission" date="2019-02" db="EMBL/GenBank/DDBJ databases">
        <title>Complete genome sequence of Burkholderia cenocepacia phage BcepSauron.</title>
        <authorList>
            <person name="Park K."/>
            <person name="Gonzalez C."/>
            <person name="Liu M."/>
            <person name="Gill J."/>
        </authorList>
    </citation>
    <scope>NUCLEOTIDE SEQUENCE [LARGE SCALE GENOMIC DNA]</scope>
</reference>
<evidence type="ECO:0000313" key="2">
    <source>
        <dbReference type="Proteomes" id="UP000301424"/>
    </source>
</evidence>
<evidence type="ECO:0000313" key="1">
    <source>
        <dbReference type="EMBL" id="QBQ74556.1"/>
    </source>
</evidence>
<keyword evidence="2" id="KW-1185">Reference proteome</keyword>
<accession>A0A482MM21</accession>
<sequence>MSYTYKHVYDDGVEIFSSSAQVLHEHLNAKDHQYRAPGIEEKYERLVEVVATLADHLNIDLIELLDIKTDKVYAGKSADNELYI</sequence>
<organism evidence="1 2">
    <name type="scientific">Burkholderia phage BcepSauron</name>
    <dbReference type="NCBI Taxonomy" id="2530033"/>
    <lineage>
        <taxon>Viruses</taxon>
        <taxon>Duplodnaviria</taxon>
        <taxon>Heunggongvirae</taxon>
        <taxon>Uroviricota</taxon>
        <taxon>Caudoviricetes</taxon>
        <taxon>Sarumanvirus</taxon>
        <taxon>Sarumanvirus bcepsauron</taxon>
    </lineage>
</organism>
<protein>
    <submittedName>
        <fullName evidence="1">Uncharacterized protein</fullName>
    </submittedName>
</protein>
<dbReference type="EMBL" id="MK552141">
    <property type="protein sequence ID" value="QBQ74556.1"/>
    <property type="molecule type" value="Genomic_DNA"/>
</dbReference>